<evidence type="ECO:0000256" key="1">
    <source>
        <dbReference type="SAM" id="MobiDB-lite"/>
    </source>
</evidence>
<protein>
    <submittedName>
        <fullName evidence="2">Uncharacterized protein</fullName>
    </submittedName>
</protein>
<accession>A0A9N9MI77</accession>
<feature type="region of interest" description="Disordered" evidence="1">
    <location>
        <begin position="1"/>
        <end position="65"/>
    </location>
</feature>
<sequence length="85" mass="9651">MNLPTTSDVCSEENQSHQDLSENMLAETDENNQPQPQFTSDNPKSTGTAQKLPQLLAYSTPKKDPLSSFTKFNSKYNNRYFCKTQ</sequence>
<evidence type="ECO:0000313" key="2">
    <source>
        <dbReference type="EMBL" id="CAG9763304.1"/>
    </source>
</evidence>
<name>A0A9N9MI77_9CUCU</name>
<feature type="compositionally biased region" description="Polar residues" evidence="1">
    <location>
        <begin position="1"/>
        <end position="13"/>
    </location>
</feature>
<organism evidence="2 3">
    <name type="scientific">Ceutorhynchus assimilis</name>
    <name type="common">cabbage seed weevil</name>
    <dbReference type="NCBI Taxonomy" id="467358"/>
    <lineage>
        <taxon>Eukaryota</taxon>
        <taxon>Metazoa</taxon>
        <taxon>Ecdysozoa</taxon>
        <taxon>Arthropoda</taxon>
        <taxon>Hexapoda</taxon>
        <taxon>Insecta</taxon>
        <taxon>Pterygota</taxon>
        <taxon>Neoptera</taxon>
        <taxon>Endopterygota</taxon>
        <taxon>Coleoptera</taxon>
        <taxon>Polyphaga</taxon>
        <taxon>Cucujiformia</taxon>
        <taxon>Curculionidae</taxon>
        <taxon>Ceutorhynchinae</taxon>
        <taxon>Ceutorhynchus</taxon>
    </lineage>
</organism>
<proteinExistence type="predicted"/>
<gene>
    <name evidence="2" type="ORF">CEUTPL_LOCUS3969</name>
</gene>
<dbReference type="AlphaFoldDB" id="A0A9N9MI77"/>
<dbReference type="EMBL" id="OU892289">
    <property type="protein sequence ID" value="CAG9763304.1"/>
    <property type="molecule type" value="Genomic_DNA"/>
</dbReference>
<keyword evidence="3" id="KW-1185">Reference proteome</keyword>
<reference evidence="2" key="1">
    <citation type="submission" date="2022-01" db="EMBL/GenBank/DDBJ databases">
        <authorList>
            <person name="King R."/>
        </authorList>
    </citation>
    <scope>NUCLEOTIDE SEQUENCE</scope>
</reference>
<evidence type="ECO:0000313" key="3">
    <source>
        <dbReference type="Proteomes" id="UP001152799"/>
    </source>
</evidence>
<dbReference type="Proteomes" id="UP001152799">
    <property type="component" value="Chromosome 13"/>
</dbReference>
<feature type="compositionally biased region" description="Polar residues" evidence="1">
    <location>
        <begin position="31"/>
        <end position="51"/>
    </location>
</feature>